<feature type="transmembrane region" description="Helical" evidence="7">
    <location>
        <begin position="38"/>
        <end position="59"/>
    </location>
</feature>
<dbReference type="InterPro" id="IPR050171">
    <property type="entry name" value="MFS_Transporters"/>
</dbReference>
<dbReference type="Proteomes" id="UP001597109">
    <property type="component" value="Unassembled WGS sequence"/>
</dbReference>
<organism evidence="9 10">
    <name type="scientific">Metaplanococcus flavidus</name>
    <dbReference type="NCBI Taxonomy" id="569883"/>
    <lineage>
        <taxon>Bacteria</taxon>
        <taxon>Bacillati</taxon>
        <taxon>Bacillota</taxon>
        <taxon>Bacilli</taxon>
        <taxon>Bacillales</taxon>
        <taxon>Caryophanaceae</taxon>
        <taxon>Metaplanococcus</taxon>
    </lineage>
</organism>
<dbReference type="PANTHER" id="PTHR23517">
    <property type="entry name" value="RESISTANCE PROTEIN MDTM, PUTATIVE-RELATED-RELATED"/>
    <property type="match status" value="1"/>
</dbReference>
<keyword evidence="2" id="KW-0813">Transport</keyword>
<dbReference type="Pfam" id="PF07690">
    <property type="entry name" value="MFS_1"/>
    <property type="match status" value="1"/>
</dbReference>
<comment type="caution">
    <text evidence="9">The sequence shown here is derived from an EMBL/GenBank/DDBJ whole genome shotgun (WGS) entry which is preliminary data.</text>
</comment>
<dbReference type="SUPFAM" id="SSF103473">
    <property type="entry name" value="MFS general substrate transporter"/>
    <property type="match status" value="1"/>
</dbReference>
<dbReference type="InterPro" id="IPR020846">
    <property type="entry name" value="MFS_dom"/>
</dbReference>
<evidence type="ECO:0000256" key="5">
    <source>
        <dbReference type="ARBA" id="ARBA00022989"/>
    </source>
</evidence>
<dbReference type="EMBL" id="JBHTKI010000006">
    <property type="protein sequence ID" value="MFD1030338.1"/>
    <property type="molecule type" value="Genomic_DNA"/>
</dbReference>
<feature type="transmembrane region" description="Helical" evidence="7">
    <location>
        <begin position="96"/>
        <end position="117"/>
    </location>
</feature>
<keyword evidence="5 7" id="KW-1133">Transmembrane helix</keyword>
<evidence type="ECO:0000313" key="9">
    <source>
        <dbReference type="EMBL" id="MFD1030338.1"/>
    </source>
</evidence>
<feature type="transmembrane region" description="Helical" evidence="7">
    <location>
        <begin position="203"/>
        <end position="223"/>
    </location>
</feature>
<feature type="transmembrane region" description="Helical" evidence="7">
    <location>
        <begin position="243"/>
        <end position="262"/>
    </location>
</feature>
<reference evidence="10" key="1">
    <citation type="journal article" date="2019" name="Int. J. Syst. Evol. Microbiol.">
        <title>The Global Catalogue of Microorganisms (GCM) 10K type strain sequencing project: providing services to taxonomists for standard genome sequencing and annotation.</title>
        <authorList>
            <consortium name="The Broad Institute Genomics Platform"/>
            <consortium name="The Broad Institute Genome Sequencing Center for Infectious Disease"/>
            <person name="Wu L."/>
            <person name="Ma J."/>
        </authorList>
    </citation>
    <scope>NUCLEOTIDE SEQUENCE [LARGE SCALE GENOMIC DNA]</scope>
    <source>
        <strain evidence="10">CCUG 56756</strain>
    </source>
</reference>
<dbReference type="PROSITE" id="PS50850">
    <property type="entry name" value="MFS"/>
    <property type="match status" value="1"/>
</dbReference>
<comment type="subcellular location">
    <subcellularLocation>
        <location evidence="1">Cell membrane</location>
        <topology evidence="1">Multi-pass membrane protein</topology>
    </subcellularLocation>
</comment>
<evidence type="ECO:0000259" key="8">
    <source>
        <dbReference type="PROSITE" id="PS50850"/>
    </source>
</evidence>
<evidence type="ECO:0000256" key="4">
    <source>
        <dbReference type="ARBA" id="ARBA00022692"/>
    </source>
</evidence>
<feature type="transmembrane region" description="Helical" evidence="7">
    <location>
        <begin position="5"/>
        <end position="26"/>
    </location>
</feature>
<sequence length="401" mass="43702">MPKQVWLLIIGMLVNVTGNSFLWPLTTIYMHDHLGKSLSLAGLVLMANAGAAVIGNLLGGILFDRIGGYKSIMGGIIITIFALIGLNIWHEFVPFVVFYTIIGFSGGIVFPSMYAMVGTVWPEGGRKAFNAIYLAQNVGVAAGPAMAGVLAVYSFDYIFMANLGMYLVFFFIALIGFRSMSISAVSHTSVFNEGKKIRNRAPFYALLIVSAGYLLCWVGYVQWQSTISAYTQVIGITLPQYSLLWTLNGTLIVLGQPFIRPIIKRIENNIKQQLIIGIIIMMVSYLVVAFAQQFSMFVIAMAILTIGEMFVWPAVPTLASQLAPKGREGFYQGIVNSVATGGRMIGPLMGGLMVDFYGMQALFILVTLLLVAAIGASLLYDIPLKRKEAAKVEEVIGENVI</sequence>
<evidence type="ECO:0000256" key="6">
    <source>
        <dbReference type="ARBA" id="ARBA00023136"/>
    </source>
</evidence>
<dbReference type="PRINTS" id="PR01035">
    <property type="entry name" value="TCRTETA"/>
</dbReference>
<name>A0ABW3L6U8_9BACL</name>
<evidence type="ECO:0000256" key="2">
    <source>
        <dbReference type="ARBA" id="ARBA00022448"/>
    </source>
</evidence>
<gene>
    <name evidence="9" type="ORF">ACFQ1X_02760</name>
</gene>
<accession>A0ABW3L6U8</accession>
<evidence type="ECO:0000256" key="7">
    <source>
        <dbReference type="SAM" id="Phobius"/>
    </source>
</evidence>
<feature type="domain" description="Major facilitator superfamily (MFS) profile" evidence="8">
    <location>
        <begin position="4"/>
        <end position="385"/>
    </location>
</feature>
<protein>
    <submittedName>
        <fullName evidence="9">MDR family MFS transporter</fullName>
    </submittedName>
</protein>
<keyword evidence="10" id="KW-1185">Reference proteome</keyword>
<dbReference type="RefSeq" id="WP_144838712.1">
    <property type="nucleotide sequence ID" value="NZ_JBHTKI010000006.1"/>
</dbReference>
<dbReference type="PANTHER" id="PTHR23517:SF10">
    <property type="entry name" value="MAJOR FACILITATOR SUPERFAMILY (MFS) PROFILE DOMAIN-CONTAINING PROTEIN"/>
    <property type="match status" value="1"/>
</dbReference>
<dbReference type="InterPro" id="IPR011701">
    <property type="entry name" value="MFS"/>
</dbReference>
<evidence type="ECO:0000313" key="10">
    <source>
        <dbReference type="Proteomes" id="UP001597109"/>
    </source>
</evidence>
<keyword evidence="3" id="KW-1003">Cell membrane</keyword>
<proteinExistence type="predicted"/>
<evidence type="ECO:0000256" key="3">
    <source>
        <dbReference type="ARBA" id="ARBA00022475"/>
    </source>
</evidence>
<feature type="transmembrane region" description="Helical" evidence="7">
    <location>
        <begin position="71"/>
        <end position="90"/>
    </location>
</feature>
<feature type="transmembrane region" description="Helical" evidence="7">
    <location>
        <begin position="356"/>
        <end position="380"/>
    </location>
</feature>
<dbReference type="InterPro" id="IPR001958">
    <property type="entry name" value="Tet-R_TetA/multi-R_MdtG-like"/>
</dbReference>
<keyword evidence="6 7" id="KW-0472">Membrane</keyword>
<feature type="transmembrane region" description="Helical" evidence="7">
    <location>
        <begin position="157"/>
        <end position="177"/>
    </location>
</feature>
<feature type="transmembrane region" description="Helical" evidence="7">
    <location>
        <begin position="129"/>
        <end position="151"/>
    </location>
</feature>
<dbReference type="Gene3D" id="1.20.1250.20">
    <property type="entry name" value="MFS general substrate transporter like domains"/>
    <property type="match status" value="2"/>
</dbReference>
<dbReference type="InterPro" id="IPR036259">
    <property type="entry name" value="MFS_trans_sf"/>
</dbReference>
<dbReference type="CDD" id="cd17329">
    <property type="entry name" value="MFS_MdtH_MDR_like"/>
    <property type="match status" value="1"/>
</dbReference>
<keyword evidence="4 7" id="KW-0812">Transmembrane</keyword>
<evidence type="ECO:0000256" key="1">
    <source>
        <dbReference type="ARBA" id="ARBA00004651"/>
    </source>
</evidence>
<feature type="transmembrane region" description="Helical" evidence="7">
    <location>
        <begin position="274"/>
        <end position="291"/>
    </location>
</feature>